<dbReference type="InterPro" id="IPR020630">
    <property type="entry name" value="THF_DH/CycHdrlase_cat_dom"/>
</dbReference>
<feature type="domain" description="Tetrahydrofolate dehydrogenase/cyclohydrolase NAD(P)-binding" evidence="3">
    <location>
        <begin position="388"/>
        <end position="430"/>
    </location>
</feature>
<dbReference type="SUPFAM" id="SSF51735">
    <property type="entry name" value="NAD(P)-binding Rossmann-fold domains"/>
    <property type="match status" value="1"/>
</dbReference>
<accession>A0A0D9QCN7</accession>
<evidence type="ECO:0000259" key="2">
    <source>
        <dbReference type="Pfam" id="PF00763"/>
    </source>
</evidence>
<dbReference type="GO" id="GO:0004477">
    <property type="term" value="F:methenyltetrahydrofolate cyclohydrolase activity"/>
    <property type="evidence" value="ECO:0007669"/>
    <property type="project" value="TreeGrafter"/>
</dbReference>
<reference evidence="4 5" key="1">
    <citation type="submission" date="2014-03" db="EMBL/GenBank/DDBJ databases">
        <title>The Genome Sequence of Plasmodium fragile nilgiri.</title>
        <authorList>
            <consortium name="The Broad Institute Genomics Platform"/>
            <consortium name="The Broad Institute Genome Sequencing Center for Infectious Disease"/>
            <person name="Neafsey D."/>
            <person name="Duraisingh M."/>
            <person name="Young S.K."/>
            <person name="Zeng Q."/>
            <person name="Gargeya S."/>
            <person name="Abouelleil A."/>
            <person name="Alvarado L."/>
            <person name="Chapman S.B."/>
            <person name="Gainer-Dewar J."/>
            <person name="Goldberg J."/>
            <person name="Griggs A."/>
            <person name="Gujja S."/>
            <person name="Hansen M."/>
            <person name="Howarth C."/>
            <person name="Imamovic A."/>
            <person name="Larimer J."/>
            <person name="Pearson M."/>
            <person name="Poon T.W."/>
            <person name="Priest M."/>
            <person name="Roberts A."/>
            <person name="Saif S."/>
            <person name="Shea T."/>
            <person name="Sykes S."/>
            <person name="Wortman J."/>
            <person name="Nusbaum C."/>
            <person name="Birren B."/>
        </authorList>
    </citation>
    <scope>NUCLEOTIDE SEQUENCE [LARGE SCALE GENOMIC DNA]</scope>
    <source>
        <strain evidence="5">nilgiri</strain>
    </source>
</reference>
<dbReference type="GO" id="GO:0004488">
    <property type="term" value="F:methylenetetrahydrofolate dehydrogenase (NADP+) activity"/>
    <property type="evidence" value="ECO:0007669"/>
    <property type="project" value="InterPro"/>
</dbReference>
<keyword evidence="5" id="KW-1185">Reference proteome</keyword>
<dbReference type="GO" id="GO:0035999">
    <property type="term" value="P:tetrahydrofolate interconversion"/>
    <property type="evidence" value="ECO:0007669"/>
    <property type="project" value="TreeGrafter"/>
</dbReference>
<dbReference type="OrthoDB" id="5126881at2759"/>
<proteinExistence type="predicted"/>
<dbReference type="InterPro" id="IPR036291">
    <property type="entry name" value="NAD(P)-bd_dom_sf"/>
</dbReference>
<dbReference type="GO" id="GO:0005829">
    <property type="term" value="C:cytosol"/>
    <property type="evidence" value="ECO:0007669"/>
    <property type="project" value="TreeGrafter"/>
</dbReference>
<dbReference type="AlphaFoldDB" id="A0A0D9QCN7"/>
<evidence type="ECO:0000259" key="3">
    <source>
        <dbReference type="Pfam" id="PF02882"/>
    </source>
</evidence>
<dbReference type="SUPFAM" id="SSF53223">
    <property type="entry name" value="Aminoacid dehydrogenase-like, N-terminal domain"/>
    <property type="match status" value="1"/>
</dbReference>
<dbReference type="Proteomes" id="UP000054561">
    <property type="component" value="Unassembled WGS sequence"/>
</dbReference>
<evidence type="ECO:0000313" key="5">
    <source>
        <dbReference type="Proteomes" id="UP000054561"/>
    </source>
</evidence>
<feature type="region of interest" description="Disordered" evidence="1">
    <location>
        <begin position="219"/>
        <end position="240"/>
    </location>
</feature>
<feature type="compositionally biased region" description="Polar residues" evidence="1">
    <location>
        <begin position="221"/>
        <end position="230"/>
    </location>
</feature>
<dbReference type="InterPro" id="IPR046346">
    <property type="entry name" value="Aminoacid_DH-like_N_sf"/>
</dbReference>
<dbReference type="EMBL" id="KQ030413">
    <property type="protein sequence ID" value="KJP84744.1"/>
    <property type="molecule type" value="Genomic_DNA"/>
</dbReference>
<protein>
    <recommendedName>
        <fullName evidence="6">Tetrahydrofolate dehydrogenase/cyclohydrolase NAD(P)-binding domain-containing protein</fullName>
    </recommendedName>
</protein>
<organism evidence="4 5">
    <name type="scientific">Plasmodium fragile</name>
    <dbReference type="NCBI Taxonomy" id="5857"/>
    <lineage>
        <taxon>Eukaryota</taxon>
        <taxon>Sar</taxon>
        <taxon>Alveolata</taxon>
        <taxon>Apicomplexa</taxon>
        <taxon>Aconoidasida</taxon>
        <taxon>Haemosporida</taxon>
        <taxon>Plasmodiidae</taxon>
        <taxon>Plasmodium</taxon>
        <taxon>Plasmodium (Plasmodium)</taxon>
    </lineage>
</organism>
<dbReference type="Pfam" id="PF00763">
    <property type="entry name" value="THF_DHG_CYH"/>
    <property type="match status" value="1"/>
</dbReference>
<evidence type="ECO:0000313" key="4">
    <source>
        <dbReference type="EMBL" id="KJP84744.1"/>
    </source>
</evidence>
<evidence type="ECO:0000256" key="1">
    <source>
        <dbReference type="SAM" id="MobiDB-lite"/>
    </source>
</evidence>
<dbReference type="VEuPathDB" id="PlasmoDB:AK88_05625"/>
<dbReference type="Pfam" id="PF02882">
    <property type="entry name" value="THF_DHG_CYH_C"/>
    <property type="match status" value="1"/>
</dbReference>
<dbReference type="InterPro" id="IPR020631">
    <property type="entry name" value="THF_DH/CycHdrlase_NAD-bd_dom"/>
</dbReference>
<name>A0A0D9QCN7_PLAFR</name>
<dbReference type="RefSeq" id="XP_012338650.1">
    <property type="nucleotide sequence ID" value="XM_012483227.1"/>
</dbReference>
<sequence length="618" mass="70153">MSTMNCATLYGYELASQIDQLVMRKIANEKIQVGENKNWPQQKTLFIIYSKNISTYSYLHIILKKSLFLSADITFVLIRVHKGCNEKRLINLIKKINTRGKNTWLIILSPLSRHINKCYISTFITEEKDVDRSNCALMWKLLFRGSRSSTCGGDAHNDGCMTLVPPIPLAHPPPYLYTQSDEAFLLCLLYILHLRMIKKSEYIWTNAIANATIRKEKTVEGDSQNVSDPTEGNYPSRDNTLPSNLCSDVKHINNVSPEIHNYLRSSTKYNLPCCVHAVLLFLKYYQIHVKGKNVLILSSNINIFLSLFACFFRNEISTTVYDPLRGEVLCRYSEEENKCYLRTSNLGKLHIRNKTDFKNKCTIFSNSYVATIKGYTKITHQDLSTLSKNIDRRIVKKADVIIIAIGCPYILKKKNIKQGAIVLDFGINLVPPRGRHMDSRVTSLCDSSVRNKRVDMEKGPPKVEEGNFPCRRGFFQRAKYKKGANYNTLQNRKGLVKHICLSCSRIGKTATCENFFGEETTRVKREGTSPSHSYNDCPICPPSGGIKRAHNKFHKIIPLKSRNSKIKFANGLAKCLHNYAIVGDVDANCKQKCALVSSVPGGLGLITTSMLFYNLYFN</sequence>
<dbReference type="PANTHER" id="PTHR48099:SF5">
    <property type="entry name" value="C-1-TETRAHYDROFOLATE SYNTHASE, CYTOPLASMIC"/>
    <property type="match status" value="1"/>
</dbReference>
<dbReference type="Gene3D" id="3.40.50.720">
    <property type="entry name" value="NAD(P)-binding Rossmann-like Domain"/>
    <property type="match status" value="2"/>
</dbReference>
<dbReference type="GeneID" id="24270939"/>
<dbReference type="OMA" id="RHINKCY"/>
<dbReference type="PANTHER" id="PTHR48099">
    <property type="entry name" value="C-1-TETRAHYDROFOLATE SYNTHASE, CYTOPLASMIC-RELATED"/>
    <property type="match status" value="1"/>
</dbReference>
<evidence type="ECO:0008006" key="6">
    <source>
        <dbReference type="Google" id="ProtNLM"/>
    </source>
</evidence>
<gene>
    <name evidence="4" type="ORF">AK88_05625</name>
</gene>
<feature type="domain" description="Tetrahydrofolate dehydrogenase/cyclohydrolase catalytic" evidence="2">
    <location>
        <begin position="10"/>
        <end position="131"/>
    </location>
</feature>
<dbReference type="Gene3D" id="3.40.50.10860">
    <property type="entry name" value="Leucine Dehydrogenase, chain A, domain 1"/>
    <property type="match status" value="2"/>
</dbReference>